<dbReference type="PANTHER" id="PTHR12526:SF638">
    <property type="entry name" value="SPORE COAT PROTEIN SA"/>
    <property type="match status" value="1"/>
</dbReference>
<proteinExistence type="inferred from homology"/>
<dbReference type="RefSeq" id="WP_085312892.1">
    <property type="nucleotide sequence ID" value="NZ_CP020743.1"/>
</dbReference>
<dbReference type="Pfam" id="PF00534">
    <property type="entry name" value="Glycos_transf_1"/>
    <property type="match status" value="1"/>
</dbReference>
<dbReference type="Proteomes" id="UP000192932">
    <property type="component" value="Chromosome"/>
</dbReference>
<organism evidence="4 6">
    <name type="scientific">Bacillus mycoides</name>
    <dbReference type="NCBI Taxonomy" id="1405"/>
    <lineage>
        <taxon>Bacteria</taxon>
        <taxon>Bacillati</taxon>
        <taxon>Bacillota</taxon>
        <taxon>Bacilli</taxon>
        <taxon>Bacillales</taxon>
        <taxon>Bacillaceae</taxon>
        <taxon>Bacillus</taxon>
        <taxon>Bacillus cereus group</taxon>
    </lineage>
</organism>
<evidence type="ECO:0000259" key="2">
    <source>
        <dbReference type="Pfam" id="PF00534"/>
    </source>
</evidence>
<dbReference type="EMBL" id="CP020743">
    <property type="protein sequence ID" value="ARJ24981.1"/>
    <property type="molecule type" value="Genomic_DNA"/>
</dbReference>
<evidence type="ECO:0000313" key="4">
    <source>
        <dbReference type="EMBL" id="ARJ24981.1"/>
    </source>
</evidence>
<feature type="domain" description="Glycosyl transferase family 1" evidence="2">
    <location>
        <begin position="180"/>
        <end position="329"/>
    </location>
</feature>
<evidence type="ECO:0000313" key="6">
    <source>
        <dbReference type="Proteomes" id="UP000192932"/>
    </source>
</evidence>
<evidence type="ECO:0000313" key="5">
    <source>
        <dbReference type="EMBL" id="TKI81621.1"/>
    </source>
</evidence>
<dbReference type="GO" id="GO:0016757">
    <property type="term" value="F:glycosyltransferase activity"/>
    <property type="evidence" value="ECO:0007669"/>
    <property type="project" value="InterPro"/>
</dbReference>
<protein>
    <submittedName>
        <fullName evidence="4 5">Glycosyltransferase</fullName>
    </submittedName>
</protein>
<evidence type="ECO:0000259" key="3">
    <source>
        <dbReference type="Pfam" id="PF13439"/>
    </source>
</evidence>
<dbReference type="Gene3D" id="3.40.50.2000">
    <property type="entry name" value="Glycogen Phosphorylase B"/>
    <property type="match status" value="2"/>
</dbReference>
<reference evidence="4 6" key="1">
    <citation type="submission" date="2017-04" db="EMBL/GenBank/DDBJ databases">
        <title>The Characteristic of a Fine Plant Growth-Promoting Rhizobacteria Bacillus mycoides Gnyt1 and its Whole Genome Sequencing Analysis.</title>
        <authorList>
            <person name="Li J.H."/>
            <person name="Yao T."/>
        </authorList>
    </citation>
    <scope>NUCLEOTIDE SEQUENCE [LARGE SCALE GENOMIC DNA]</scope>
    <source>
        <strain evidence="4 6">Gnyt1</strain>
    </source>
</reference>
<dbReference type="CDD" id="cd03801">
    <property type="entry name" value="GT4_PimA-like"/>
    <property type="match status" value="1"/>
</dbReference>
<reference evidence="5 7" key="2">
    <citation type="journal article" date="2019" name="Environ. Microbiol.">
        <title>An active ?-lactamase is a part of an orchestrated cell wall stress resistance network of Bacillus subtilis and related rhizosphere species.</title>
        <authorList>
            <person name="Bucher T."/>
            <person name="Keren-Paz A."/>
            <person name="Hausser J."/>
            <person name="Olender T."/>
            <person name="Cytryn E."/>
            <person name="Kolodkin-Gal I."/>
        </authorList>
    </citation>
    <scope>NUCLEOTIDE SEQUENCE [LARGE SCALE GENOMIC DNA]</scope>
    <source>
        <strain evidence="5 7">I186</strain>
    </source>
</reference>
<dbReference type="InterPro" id="IPR028098">
    <property type="entry name" value="Glyco_trans_4-like_N"/>
</dbReference>
<comment type="similarity">
    <text evidence="1">Belongs to the glycosyltransferase group 1 family. Glycosyltransferase 4 subfamily.</text>
</comment>
<evidence type="ECO:0000313" key="7">
    <source>
        <dbReference type="Proteomes" id="UP000305524"/>
    </source>
</evidence>
<dbReference type="AlphaFoldDB" id="A0A1W6AH12"/>
<name>A0A1W6AH12_BACMY</name>
<gene>
    <name evidence="4" type="ORF">B7492_29030</name>
    <name evidence="5" type="ORF">FC701_24400</name>
</gene>
<keyword evidence="4" id="KW-0808">Transferase</keyword>
<sequence length="375" mass="42376">MRILHMNAGAEDGGGKTHIISLLDQFPDGEVELAVFEDGIVAKEARELGIKVHVFSQKSRYDLSILKNISEFINKEKFDVVHTHGPRANFFVSLMKKKFAAKWVTTIHSDPFQDFTKQGLKGWIFTKLNLKALKNIDLFFVVTNRLKKSLAALGISNEKMHVIYNGIEYDQEKADGYNKKEMFNIDEDVFTAIQVARLHPVKGHEVLFDALQQTKLEKIKVLLVGDGPLERELKALATEKGINDKVEFLGHRQDVKQLFASSHVNLLTSHSEGFPLVLLEAANQRVPSIVTRAGEIEPLIADETYGWIVPTGDGKALASALEEAYDKWKTGELSVMGKHIYEHATMNFSLQKLYEDTKETYKQLIAKTFNDREDS</sequence>
<evidence type="ECO:0000256" key="1">
    <source>
        <dbReference type="ARBA" id="ARBA00009481"/>
    </source>
</evidence>
<dbReference type="InterPro" id="IPR001296">
    <property type="entry name" value="Glyco_trans_1"/>
</dbReference>
<dbReference type="PANTHER" id="PTHR12526">
    <property type="entry name" value="GLYCOSYLTRANSFERASE"/>
    <property type="match status" value="1"/>
</dbReference>
<dbReference type="Proteomes" id="UP000305524">
    <property type="component" value="Unassembled WGS sequence"/>
</dbReference>
<dbReference type="EMBL" id="SZOD01000688">
    <property type="protein sequence ID" value="TKI81621.1"/>
    <property type="molecule type" value="Genomic_DNA"/>
</dbReference>
<dbReference type="Pfam" id="PF13439">
    <property type="entry name" value="Glyco_transf_4"/>
    <property type="match status" value="1"/>
</dbReference>
<accession>A0A1W6AH12</accession>
<dbReference type="SUPFAM" id="SSF53756">
    <property type="entry name" value="UDP-Glycosyltransferase/glycogen phosphorylase"/>
    <property type="match status" value="1"/>
</dbReference>
<feature type="domain" description="Glycosyltransferase subfamily 4-like N-terminal" evidence="3">
    <location>
        <begin position="13"/>
        <end position="170"/>
    </location>
</feature>